<comment type="subcellular location">
    <subcellularLocation>
        <location evidence="1">Membrane</location>
    </subcellularLocation>
</comment>
<evidence type="ECO:0000313" key="7">
    <source>
        <dbReference type="EMBL" id="CAE0670805.1"/>
    </source>
</evidence>
<keyword evidence="4 5" id="KW-0472">Membrane</keyword>
<sequence length="165" mass="18823">MCVCMCMFSNIVSCIGKNGCCRSLTSFVALEWGGLLFFFFFFFFFVNYLLLFLFVTTHTHKNKNHIQRRVCWCLNREVMHVWVTLLWLGLAYGIACTVDNIAIVIGILGSTTIPVIGYVLPLTFLLRMTNRDQYMLQKAAAVFFTVVICIMCLTNLGYSIKGYAS</sequence>
<proteinExistence type="predicted"/>
<reference evidence="7" key="1">
    <citation type="submission" date="2021-01" db="EMBL/GenBank/DDBJ databases">
        <authorList>
            <person name="Corre E."/>
            <person name="Pelletier E."/>
            <person name="Niang G."/>
            <person name="Scheremetjew M."/>
            <person name="Finn R."/>
            <person name="Kale V."/>
            <person name="Holt S."/>
            <person name="Cochrane G."/>
            <person name="Meng A."/>
            <person name="Brown T."/>
            <person name="Cohen L."/>
        </authorList>
    </citation>
    <scope>NUCLEOTIDE SEQUENCE</scope>
    <source>
        <strain evidence="7">CCCM811</strain>
    </source>
</reference>
<dbReference type="Pfam" id="PF01490">
    <property type="entry name" value="Aa_trans"/>
    <property type="match status" value="1"/>
</dbReference>
<name>A0A7S3Z3R7_9EUKA</name>
<accession>A0A7S3Z3R7</accession>
<feature type="transmembrane region" description="Helical" evidence="5">
    <location>
        <begin position="32"/>
        <end position="57"/>
    </location>
</feature>
<feature type="transmembrane region" description="Helical" evidence="5">
    <location>
        <begin position="139"/>
        <end position="160"/>
    </location>
</feature>
<evidence type="ECO:0000256" key="1">
    <source>
        <dbReference type="ARBA" id="ARBA00004370"/>
    </source>
</evidence>
<feature type="transmembrane region" description="Helical" evidence="5">
    <location>
        <begin position="101"/>
        <end position="127"/>
    </location>
</feature>
<evidence type="ECO:0000256" key="3">
    <source>
        <dbReference type="ARBA" id="ARBA00022989"/>
    </source>
</evidence>
<evidence type="ECO:0000256" key="5">
    <source>
        <dbReference type="SAM" id="Phobius"/>
    </source>
</evidence>
<evidence type="ECO:0000256" key="2">
    <source>
        <dbReference type="ARBA" id="ARBA00022692"/>
    </source>
</evidence>
<dbReference type="InterPro" id="IPR013057">
    <property type="entry name" value="AA_transpt_TM"/>
</dbReference>
<organism evidence="7">
    <name type="scientific">Lotharella globosa</name>
    <dbReference type="NCBI Taxonomy" id="91324"/>
    <lineage>
        <taxon>Eukaryota</taxon>
        <taxon>Sar</taxon>
        <taxon>Rhizaria</taxon>
        <taxon>Cercozoa</taxon>
        <taxon>Chlorarachniophyceae</taxon>
        <taxon>Lotharella</taxon>
    </lineage>
</organism>
<evidence type="ECO:0000259" key="6">
    <source>
        <dbReference type="Pfam" id="PF01490"/>
    </source>
</evidence>
<protein>
    <recommendedName>
        <fullName evidence="6">Amino acid transporter transmembrane domain-containing protein</fullName>
    </recommendedName>
</protein>
<evidence type="ECO:0000256" key="4">
    <source>
        <dbReference type="ARBA" id="ARBA00023136"/>
    </source>
</evidence>
<keyword evidence="2 5" id="KW-0812">Transmembrane</keyword>
<keyword evidence="3 5" id="KW-1133">Transmembrane helix</keyword>
<dbReference type="AlphaFoldDB" id="A0A7S3Z3R7"/>
<gene>
    <name evidence="7" type="ORF">LGLO00237_LOCUS22445</name>
</gene>
<dbReference type="GO" id="GO:0016020">
    <property type="term" value="C:membrane"/>
    <property type="evidence" value="ECO:0007669"/>
    <property type="project" value="UniProtKB-SubCell"/>
</dbReference>
<feature type="domain" description="Amino acid transporter transmembrane" evidence="6">
    <location>
        <begin position="56"/>
        <end position="156"/>
    </location>
</feature>
<feature type="transmembrane region" description="Helical" evidence="5">
    <location>
        <begin position="78"/>
        <end position="95"/>
    </location>
</feature>
<dbReference type="EMBL" id="HBIV01031476">
    <property type="protein sequence ID" value="CAE0670805.1"/>
    <property type="molecule type" value="Transcribed_RNA"/>
</dbReference>